<feature type="transmembrane region" description="Helical" evidence="2">
    <location>
        <begin position="139"/>
        <end position="163"/>
    </location>
</feature>
<feature type="transmembrane region" description="Helical" evidence="2">
    <location>
        <begin position="90"/>
        <end position="112"/>
    </location>
</feature>
<feature type="compositionally biased region" description="Low complexity" evidence="1">
    <location>
        <begin position="248"/>
        <end position="266"/>
    </location>
</feature>
<comment type="caution">
    <text evidence="3">The sequence shown here is derived from an EMBL/GenBank/DDBJ whole genome shotgun (WGS) entry which is preliminary data.</text>
</comment>
<keyword evidence="2" id="KW-0812">Transmembrane</keyword>
<evidence type="ECO:0000256" key="1">
    <source>
        <dbReference type="SAM" id="MobiDB-lite"/>
    </source>
</evidence>
<keyword evidence="4" id="KW-1185">Reference proteome</keyword>
<dbReference type="EMBL" id="JAGPUO010000004">
    <property type="protein sequence ID" value="KAG5662945.1"/>
    <property type="molecule type" value="Genomic_DNA"/>
</dbReference>
<evidence type="ECO:0000313" key="3">
    <source>
        <dbReference type="EMBL" id="KAG5662945.1"/>
    </source>
</evidence>
<protein>
    <submittedName>
        <fullName evidence="3">Uncharacterized protein</fullName>
    </submittedName>
</protein>
<evidence type="ECO:0000256" key="2">
    <source>
        <dbReference type="SAM" id="Phobius"/>
    </source>
</evidence>
<keyword evidence="2" id="KW-1133">Transmembrane helix</keyword>
<feature type="region of interest" description="Disordered" evidence="1">
    <location>
        <begin position="203"/>
        <end position="284"/>
    </location>
</feature>
<reference evidence="3" key="1">
    <citation type="submission" date="2021-04" db="EMBL/GenBank/DDBJ databases">
        <title>Draft genome of Fusarium avenaceum strain F156N33, isolated from an atmospheric sample in Virginia.</title>
        <authorList>
            <person name="Yang S."/>
            <person name="Vinatzer B.A."/>
            <person name="Coleman J."/>
        </authorList>
    </citation>
    <scope>NUCLEOTIDE SEQUENCE</scope>
    <source>
        <strain evidence="3">F156N33</strain>
    </source>
</reference>
<accession>A0A9P7H7S4</accession>
<keyword evidence="2" id="KW-0472">Membrane</keyword>
<gene>
    <name evidence="3" type="ORF">KAF25_000881</name>
</gene>
<organism evidence="3 4">
    <name type="scientific">Fusarium avenaceum</name>
    <dbReference type="NCBI Taxonomy" id="40199"/>
    <lineage>
        <taxon>Eukaryota</taxon>
        <taxon>Fungi</taxon>
        <taxon>Dikarya</taxon>
        <taxon>Ascomycota</taxon>
        <taxon>Pezizomycotina</taxon>
        <taxon>Sordariomycetes</taxon>
        <taxon>Hypocreomycetidae</taxon>
        <taxon>Hypocreales</taxon>
        <taxon>Nectriaceae</taxon>
        <taxon>Fusarium</taxon>
        <taxon>Fusarium tricinctum species complex</taxon>
    </lineage>
</organism>
<evidence type="ECO:0000313" key="4">
    <source>
        <dbReference type="Proteomes" id="UP000782241"/>
    </source>
</evidence>
<proteinExistence type="predicted"/>
<dbReference type="Proteomes" id="UP000782241">
    <property type="component" value="Unassembled WGS sequence"/>
</dbReference>
<feature type="transmembrane region" description="Helical" evidence="2">
    <location>
        <begin position="170"/>
        <end position="190"/>
    </location>
</feature>
<name>A0A9P7H7S4_9HYPO</name>
<sequence length="547" mass="62444">MLWRKKLNYDPKEFPNYRILFPEPETGFQRLLKQWSIISDFAVYTANLQFNIIVILLQYFSMLLRNPLGYSESFNWVVGQYQTSPTVMHISWGAFITVWFFHLCYVVGRLVWEQVLDAYDGPVWALYQTWNWGLYSQSLVIRTVFFILTAIFDLACFAIVFLLNLSTYSLSTVIVLLVAVAFYQLHYYIFEYTPEGALTESPGEEAPLTLLTPDKPGRNSHVSTPSTGSSTSSSRITPDRPGRTFKVPTPSTGSSSSSSSSSPEISRSQRRPSPKSNKPPGASYVQVSPKAIAKLHAEGCYVPEPTRVADYSYLKPIDPKRLTNFHRIDIRIRSRRIKDADEKQKYLSENPKMEKEDTTRSTVPTKTQWIYSSLDSIERQLRFITQDVASLDVQVNSFRKASHILPMPPHSSSLPGSPRGQKRIATLAEKDRIKAAIKEYSPNIENTATNVLQQQPGIKERLARIDRLLEHAGDCVTRAMRIEVQEFKERLEVVFKGARQALISSRNIEELCEDRIEKLEAEAARLHRMDRTHIKGIRVSFGDEICV</sequence>
<feature type="compositionally biased region" description="Low complexity" evidence="1">
    <location>
        <begin position="220"/>
        <end position="236"/>
    </location>
</feature>
<dbReference type="AlphaFoldDB" id="A0A9P7H7S4"/>